<name>A0A7W3LYL3_ACTNM</name>
<dbReference type="EMBL" id="JACJIA010000016">
    <property type="protein sequence ID" value="MBA8956603.1"/>
    <property type="molecule type" value="Genomic_DNA"/>
</dbReference>
<gene>
    <name evidence="1" type="ORF">HNR61_008286</name>
</gene>
<dbReference type="Proteomes" id="UP000572680">
    <property type="component" value="Unassembled WGS sequence"/>
</dbReference>
<reference evidence="1 2" key="1">
    <citation type="submission" date="2020-08" db="EMBL/GenBank/DDBJ databases">
        <title>Genomic Encyclopedia of Type Strains, Phase IV (KMG-IV): sequencing the most valuable type-strain genomes for metagenomic binning, comparative biology and taxonomic classification.</title>
        <authorList>
            <person name="Goeker M."/>
        </authorList>
    </citation>
    <scope>NUCLEOTIDE SEQUENCE [LARGE SCALE GENOMIC DNA]</scope>
    <source>
        <strain evidence="1 2">DSM 44197</strain>
    </source>
</reference>
<evidence type="ECO:0000313" key="1">
    <source>
        <dbReference type="EMBL" id="MBA8956603.1"/>
    </source>
</evidence>
<organism evidence="1 2">
    <name type="scientific">Actinomadura namibiensis</name>
    <dbReference type="NCBI Taxonomy" id="182080"/>
    <lineage>
        <taxon>Bacteria</taxon>
        <taxon>Bacillati</taxon>
        <taxon>Actinomycetota</taxon>
        <taxon>Actinomycetes</taxon>
        <taxon>Streptosporangiales</taxon>
        <taxon>Thermomonosporaceae</taxon>
        <taxon>Actinomadura</taxon>
    </lineage>
</organism>
<evidence type="ECO:0000313" key="2">
    <source>
        <dbReference type="Proteomes" id="UP000572680"/>
    </source>
</evidence>
<keyword evidence="2" id="KW-1185">Reference proteome</keyword>
<dbReference type="AlphaFoldDB" id="A0A7W3LYL3"/>
<protein>
    <submittedName>
        <fullName evidence="1">Uncharacterized protein</fullName>
    </submittedName>
</protein>
<accession>A0A7W3LYL3</accession>
<proteinExistence type="predicted"/>
<dbReference type="RefSeq" id="WP_182848494.1">
    <property type="nucleotide sequence ID" value="NZ_BAAALP010000060.1"/>
</dbReference>
<comment type="caution">
    <text evidence="1">The sequence shown here is derived from an EMBL/GenBank/DDBJ whole genome shotgun (WGS) entry which is preliminary data.</text>
</comment>
<sequence>MPIPTVAGLAALAPWARSHLPMTRILKSLVQERVPEAPLFIRTGIGMEREPLRIKRPYRVSVAPSRRVRRSSRKSS</sequence>